<dbReference type="EMBL" id="BDRX01000004">
    <property type="protein sequence ID" value="GBF88331.1"/>
    <property type="molecule type" value="Genomic_DNA"/>
</dbReference>
<proteinExistence type="predicted"/>
<evidence type="ECO:0000256" key="4">
    <source>
        <dbReference type="ARBA" id="ARBA00023136"/>
    </source>
</evidence>
<evidence type="ECO:0000256" key="1">
    <source>
        <dbReference type="ARBA" id="ARBA00004141"/>
    </source>
</evidence>
<feature type="signal peptide" evidence="6">
    <location>
        <begin position="1"/>
        <end position="19"/>
    </location>
</feature>
<protein>
    <submittedName>
        <fullName evidence="7">Transmembrane protein</fullName>
    </submittedName>
</protein>
<keyword evidence="6" id="KW-0732">Signal</keyword>
<keyword evidence="4 5" id="KW-0472">Membrane</keyword>
<dbReference type="Pfam" id="PF04241">
    <property type="entry name" value="DUF423"/>
    <property type="match status" value="1"/>
</dbReference>
<evidence type="ECO:0000256" key="3">
    <source>
        <dbReference type="ARBA" id="ARBA00022989"/>
    </source>
</evidence>
<keyword evidence="3 5" id="KW-1133">Transmembrane helix</keyword>
<evidence type="ECO:0000313" key="7">
    <source>
        <dbReference type="EMBL" id="GBF88331.1"/>
    </source>
</evidence>
<comment type="subcellular location">
    <subcellularLocation>
        <location evidence="1">Membrane</location>
        <topology evidence="1">Multi-pass membrane protein</topology>
    </subcellularLocation>
</comment>
<evidence type="ECO:0000313" key="8">
    <source>
        <dbReference type="Proteomes" id="UP000247498"/>
    </source>
</evidence>
<dbReference type="InParanoid" id="A0A2V0NLN2"/>
<organism evidence="7 8">
    <name type="scientific">Raphidocelis subcapitata</name>
    <dbReference type="NCBI Taxonomy" id="307507"/>
    <lineage>
        <taxon>Eukaryota</taxon>
        <taxon>Viridiplantae</taxon>
        <taxon>Chlorophyta</taxon>
        <taxon>core chlorophytes</taxon>
        <taxon>Chlorophyceae</taxon>
        <taxon>CS clade</taxon>
        <taxon>Sphaeropleales</taxon>
        <taxon>Selenastraceae</taxon>
        <taxon>Raphidocelis</taxon>
    </lineage>
</organism>
<dbReference type="FunCoup" id="A0A2V0NLN2">
    <property type="interactions" value="822"/>
</dbReference>
<sequence>MAAWQKVAAVSGFSSVALAAYGAHALKTTDPHFTLVWQRANSMHIMGSLLLAISPATKRPNLVGGLAAAGVLLFSGSCYACALTEDRKWGKGAPLGGVALMAAWLALF</sequence>
<dbReference type="GO" id="GO:0016020">
    <property type="term" value="C:membrane"/>
    <property type="evidence" value="ECO:0007669"/>
    <property type="project" value="UniProtKB-SubCell"/>
</dbReference>
<dbReference type="InterPro" id="IPR006696">
    <property type="entry name" value="DUF423"/>
</dbReference>
<gene>
    <name evidence="7" type="ORF">Rsub_01043</name>
</gene>
<dbReference type="PANTHER" id="PTHR43461">
    <property type="entry name" value="TRANSMEMBRANE PROTEIN 256"/>
    <property type="match status" value="1"/>
</dbReference>
<dbReference type="PANTHER" id="PTHR43461:SF1">
    <property type="entry name" value="TRANSMEMBRANE PROTEIN 256"/>
    <property type="match status" value="1"/>
</dbReference>
<feature type="transmembrane region" description="Helical" evidence="5">
    <location>
        <begin position="62"/>
        <end position="82"/>
    </location>
</feature>
<keyword evidence="2 5" id="KW-0812">Transmembrane</keyword>
<evidence type="ECO:0000256" key="2">
    <source>
        <dbReference type="ARBA" id="ARBA00022692"/>
    </source>
</evidence>
<accession>A0A2V0NLN2</accession>
<keyword evidence="8" id="KW-1185">Reference proteome</keyword>
<evidence type="ECO:0000256" key="6">
    <source>
        <dbReference type="SAM" id="SignalP"/>
    </source>
</evidence>
<dbReference type="OrthoDB" id="269173at2759"/>
<dbReference type="Proteomes" id="UP000247498">
    <property type="component" value="Unassembled WGS sequence"/>
</dbReference>
<name>A0A2V0NLN2_9CHLO</name>
<evidence type="ECO:0000256" key="5">
    <source>
        <dbReference type="SAM" id="Phobius"/>
    </source>
</evidence>
<comment type="caution">
    <text evidence="7">The sequence shown here is derived from an EMBL/GenBank/DDBJ whole genome shotgun (WGS) entry which is preliminary data.</text>
</comment>
<dbReference type="AlphaFoldDB" id="A0A2V0NLN2"/>
<reference evidence="7 8" key="1">
    <citation type="journal article" date="2018" name="Sci. Rep.">
        <title>Raphidocelis subcapitata (=Pseudokirchneriella subcapitata) provides an insight into genome evolution and environmental adaptations in the Sphaeropleales.</title>
        <authorList>
            <person name="Suzuki S."/>
            <person name="Yamaguchi H."/>
            <person name="Nakajima N."/>
            <person name="Kawachi M."/>
        </authorList>
    </citation>
    <scope>NUCLEOTIDE SEQUENCE [LARGE SCALE GENOMIC DNA]</scope>
    <source>
        <strain evidence="7 8">NIES-35</strain>
    </source>
</reference>
<feature type="chain" id="PRO_5015852292" evidence="6">
    <location>
        <begin position="20"/>
        <end position="108"/>
    </location>
</feature>